<dbReference type="Pfam" id="PF13439">
    <property type="entry name" value="Glyco_transf_4"/>
    <property type="match status" value="1"/>
</dbReference>
<dbReference type="Gene3D" id="3.40.50.2000">
    <property type="entry name" value="Glycogen Phosphorylase B"/>
    <property type="match status" value="2"/>
</dbReference>
<dbReference type="PANTHER" id="PTHR45947:SF13">
    <property type="entry name" value="TRANSFERASE"/>
    <property type="match status" value="1"/>
</dbReference>
<dbReference type="EMBL" id="JBAFUR010000001">
    <property type="protein sequence ID" value="MFG1251660.1"/>
    <property type="molecule type" value="Genomic_DNA"/>
</dbReference>
<protein>
    <submittedName>
        <fullName evidence="2">Glycosyltransferase family 4 protein</fullName>
    </submittedName>
</protein>
<dbReference type="SUPFAM" id="SSF53756">
    <property type="entry name" value="UDP-Glycosyltransferase/glycogen phosphorylase"/>
    <property type="match status" value="1"/>
</dbReference>
<reference evidence="2 3" key="1">
    <citation type="submission" date="2024-02" db="EMBL/GenBank/DDBJ databases">
        <title>Expansion and revision of Xanthobacter and proposal of Roseixanthobacter gen. nov.</title>
        <authorList>
            <person name="Soltysiak M.P.M."/>
            <person name="Jalihal A."/>
            <person name="Ory A."/>
            <person name="Chrisophersen C."/>
            <person name="Lee A.D."/>
            <person name="Boulton J."/>
            <person name="Springer M."/>
        </authorList>
    </citation>
    <scope>NUCLEOTIDE SEQUENCE [LARGE SCALE GENOMIC DNA]</scope>
    <source>
        <strain evidence="2 3">CB5</strain>
    </source>
</reference>
<evidence type="ECO:0000259" key="1">
    <source>
        <dbReference type="Pfam" id="PF13439"/>
    </source>
</evidence>
<dbReference type="Pfam" id="PF13692">
    <property type="entry name" value="Glyco_trans_1_4"/>
    <property type="match status" value="1"/>
</dbReference>
<dbReference type="Proteomes" id="UP001604043">
    <property type="component" value="Unassembled WGS sequence"/>
</dbReference>
<comment type="caution">
    <text evidence="2">The sequence shown here is derived from an EMBL/GenBank/DDBJ whole genome shotgun (WGS) entry which is preliminary data.</text>
</comment>
<gene>
    <name evidence="2" type="ORF">V5F30_05570</name>
</gene>
<dbReference type="InterPro" id="IPR050194">
    <property type="entry name" value="Glycosyltransferase_grp1"/>
</dbReference>
<sequence>MRIALFVHCYYPEHFYGTESYTRTLARELLALGHEPVVVTATFAGEPRQEDFIQRYAIDGVRVIRFDRNRFPDRGLRDTFHLPDLATVHRTLLDEIQPDIIHVCHLLNHTSALLDVARGAGKPVVATFTDFFGFCFNNKLSTVDGTRCAGPNRSRSNCVACAYFSHDGARAGFGRRIARIAVSETVARMPRLAPANWRANVAALKERPGHLSAAYGAYAGALTPTRFLMNAYRASGLTVPLELSRFGIDIDRSDKPPGPSGRTRLGFIGQLARHKGLHLLLRAMRRLDSNQFSLDVYGDETMDPAYAREVRQLAEGLEVVFRGTFPVERTAEVLAAMDVLVIPSTWVENSPLILLQALATHTPVVISDVEGMNEFIEEGRNGFGFTQGSDAALTRVIGRFAAEPGLARAMSALTQYERTSRHMAADVVRFYESVQAKRQAT</sequence>
<dbReference type="CDD" id="cd03823">
    <property type="entry name" value="GT4_ExpE7-like"/>
    <property type="match status" value="1"/>
</dbReference>
<dbReference type="PANTHER" id="PTHR45947">
    <property type="entry name" value="SULFOQUINOVOSYL TRANSFERASE SQD2"/>
    <property type="match status" value="1"/>
</dbReference>
<dbReference type="RefSeq" id="WP_394005914.1">
    <property type="nucleotide sequence ID" value="NZ_JBAFUR010000001.1"/>
</dbReference>
<evidence type="ECO:0000313" key="3">
    <source>
        <dbReference type="Proteomes" id="UP001604043"/>
    </source>
</evidence>
<name>A0ABW6ZD80_9HYPH</name>
<evidence type="ECO:0000313" key="2">
    <source>
        <dbReference type="EMBL" id="MFG1251660.1"/>
    </source>
</evidence>
<dbReference type="InterPro" id="IPR028098">
    <property type="entry name" value="Glyco_trans_4-like_N"/>
</dbReference>
<organism evidence="2 3">
    <name type="scientific">Xanthobacter aminoxidans</name>
    <dbReference type="NCBI Taxonomy" id="186280"/>
    <lineage>
        <taxon>Bacteria</taxon>
        <taxon>Pseudomonadati</taxon>
        <taxon>Pseudomonadota</taxon>
        <taxon>Alphaproteobacteria</taxon>
        <taxon>Hyphomicrobiales</taxon>
        <taxon>Xanthobacteraceae</taxon>
        <taxon>Xanthobacter</taxon>
    </lineage>
</organism>
<accession>A0ABW6ZD80</accession>
<feature type="domain" description="Glycosyltransferase subfamily 4-like N-terminal" evidence="1">
    <location>
        <begin position="17"/>
        <end position="128"/>
    </location>
</feature>
<proteinExistence type="predicted"/>
<keyword evidence="3" id="KW-1185">Reference proteome</keyword>